<dbReference type="Proteomes" id="UP001501586">
    <property type="component" value="Unassembled WGS sequence"/>
</dbReference>
<evidence type="ECO:0000313" key="9">
    <source>
        <dbReference type="Proteomes" id="UP001501586"/>
    </source>
</evidence>
<comment type="similarity">
    <text evidence="6">Belongs to the PurS family.</text>
</comment>
<dbReference type="EC" id="6.3.5.3" evidence="6"/>
<dbReference type="InterPro" id="IPR003850">
    <property type="entry name" value="PurS"/>
</dbReference>
<keyword evidence="2 6" id="KW-0436">Ligase</keyword>
<comment type="pathway">
    <text evidence="6">Purine metabolism; IMP biosynthesis via de novo pathway; 5-amino-1-(5-phospho-D-ribosyl)imidazole from N(2)-formyl-N(1)-(5-phospho-D-ribosyl)glycinamide: step 1/2.</text>
</comment>
<comment type="subunit">
    <text evidence="6">Part of the FGAM synthase complex composed of 1 PurL, 1 PurQ and 2 PurS subunits.</text>
</comment>
<feature type="region of interest" description="Disordered" evidence="7">
    <location>
        <begin position="95"/>
        <end position="124"/>
    </location>
</feature>
<dbReference type="NCBIfam" id="TIGR00302">
    <property type="entry name" value="phosphoribosylformylglycinamidine synthase subunit PurS"/>
    <property type="match status" value="1"/>
</dbReference>
<evidence type="ECO:0000256" key="7">
    <source>
        <dbReference type="SAM" id="MobiDB-lite"/>
    </source>
</evidence>
<organism evidence="8 9">
    <name type="scientific">Brevibacterium daeguense</name>
    <dbReference type="NCBI Taxonomy" id="909936"/>
    <lineage>
        <taxon>Bacteria</taxon>
        <taxon>Bacillati</taxon>
        <taxon>Actinomycetota</taxon>
        <taxon>Actinomycetes</taxon>
        <taxon>Micrococcales</taxon>
        <taxon>Brevibacteriaceae</taxon>
        <taxon>Brevibacterium</taxon>
    </lineage>
</organism>
<comment type="catalytic activity">
    <reaction evidence="6">
        <text>N(2)-formyl-N(1)-(5-phospho-beta-D-ribosyl)glycinamide + L-glutamine + ATP + H2O = 2-formamido-N(1)-(5-O-phospho-beta-D-ribosyl)acetamidine + L-glutamate + ADP + phosphate + H(+)</text>
        <dbReference type="Rhea" id="RHEA:17129"/>
        <dbReference type="ChEBI" id="CHEBI:15377"/>
        <dbReference type="ChEBI" id="CHEBI:15378"/>
        <dbReference type="ChEBI" id="CHEBI:29985"/>
        <dbReference type="ChEBI" id="CHEBI:30616"/>
        <dbReference type="ChEBI" id="CHEBI:43474"/>
        <dbReference type="ChEBI" id="CHEBI:58359"/>
        <dbReference type="ChEBI" id="CHEBI:147286"/>
        <dbReference type="ChEBI" id="CHEBI:147287"/>
        <dbReference type="ChEBI" id="CHEBI:456216"/>
        <dbReference type="EC" id="6.3.5.3"/>
    </reaction>
</comment>
<dbReference type="Pfam" id="PF02700">
    <property type="entry name" value="PurS"/>
    <property type="match status" value="1"/>
</dbReference>
<protein>
    <recommendedName>
        <fullName evidence="6">Phosphoribosylformylglycinamidine synthase subunit PurS</fullName>
        <shortName evidence="6">FGAM synthase</shortName>
        <ecNumber evidence="6">6.3.5.3</ecNumber>
    </recommendedName>
    <alternativeName>
        <fullName evidence="6">Formylglycinamide ribonucleotide amidotransferase subunit III</fullName>
        <shortName evidence="6">FGAR amidotransferase III</shortName>
        <shortName evidence="6">FGAR-AT III</shortName>
    </alternativeName>
    <alternativeName>
        <fullName evidence="6">Phosphoribosylformylglycinamidine synthase subunit III</fullName>
    </alternativeName>
</protein>
<proteinExistence type="inferred from homology"/>
<dbReference type="NCBIfam" id="NF004630">
    <property type="entry name" value="PRK05974.1"/>
    <property type="match status" value="1"/>
</dbReference>
<evidence type="ECO:0000256" key="1">
    <source>
        <dbReference type="ARBA" id="ARBA00022490"/>
    </source>
</evidence>
<reference evidence="9" key="1">
    <citation type="journal article" date="2019" name="Int. J. Syst. Evol. Microbiol.">
        <title>The Global Catalogue of Microorganisms (GCM) 10K type strain sequencing project: providing services to taxonomists for standard genome sequencing and annotation.</title>
        <authorList>
            <consortium name="The Broad Institute Genomics Platform"/>
            <consortium name="The Broad Institute Genome Sequencing Center for Infectious Disease"/>
            <person name="Wu L."/>
            <person name="Ma J."/>
        </authorList>
    </citation>
    <scope>NUCLEOTIDE SEQUENCE [LARGE SCALE GENOMIC DNA]</scope>
    <source>
        <strain evidence="9">JCM 17458</strain>
    </source>
</reference>
<evidence type="ECO:0000256" key="3">
    <source>
        <dbReference type="ARBA" id="ARBA00022741"/>
    </source>
</evidence>
<dbReference type="SUPFAM" id="SSF82697">
    <property type="entry name" value="PurS-like"/>
    <property type="match status" value="1"/>
</dbReference>
<dbReference type="InterPro" id="IPR036604">
    <property type="entry name" value="PurS-like_sf"/>
</dbReference>
<keyword evidence="9" id="KW-1185">Reference proteome</keyword>
<dbReference type="EMBL" id="BAABAZ010000004">
    <property type="protein sequence ID" value="GAA4283219.1"/>
    <property type="molecule type" value="Genomic_DNA"/>
</dbReference>
<evidence type="ECO:0000256" key="6">
    <source>
        <dbReference type="HAMAP-Rule" id="MF_01926"/>
    </source>
</evidence>
<comment type="subcellular location">
    <subcellularLocation>
        <location evidence="6">Cytoplasm</location>
    </subcellularLocation>
</comment>
<evidence type="ECO:0000256" key="4">
    <source>
        <dbReference type="ARBA" id="ARBA00022755"/>
    </source>
</evidence>
<dbReference type="Gene3D" id="3.30.1280.10">
    <property type="entry name" value="Phosphoribosylformylglycinamidine synthase subunit PurS"/>
    <property type="match status" value="1"/>
</dbReference>
<comment type="caution">
    <text evidence="8">The sequence shown here is derived from an EMBL/GenBank/DDBJ whole genome shotgun (WGS) entry which is preliminary data.</text>
</comment>
<keyword evidence="5 6" id="KW-0067">ATP-binding</keyword>
<name>A0ABP8EH09_9MICO</name>
<evidence type="ECO:0000313" key="8">
    <source>
        <dbReference type="EMBL" id="GAA4283219.1"/>
    </source>
</evidence>
<dbReference type="PANTHER" id="PTHR34696:SF1">
    <property type="entry name" value="PHOSPHORIBOSYLFORMYLGLYCINAMIDINE SYNTHASE SUBUNIT PURS"/>
    <property type="match status" value="1"/>
</dbReference>
<dbReference type="HAMAP" id="MF_01926">
    <property type="entry name" value="PurS"/>
    <property type="match status" value="1"/>
</dbReference>
<keyword evidence="1 6" id="KW-0963">Cytoplasm</keyword>
<comment type="function">
    <text evidence="6">Part of the phosphoribosylformylglycinamidine synthase complex involved in the purines biosynthetic pathway. Catalyzes the ATP-dependent conversion of formylglycinamide ribonucleotide (FGAR) and glutamine to yield formylglycinamidine ribonucleotide (FGAM) and glutamate. The FGAM synthase complex is composed of three subunits. PurQ produces an ammonia molecule by converting glutamine to glutamate. PurL transfers the ammonia molecule to FGAR to form FGAM in an ATP-dependent manner. PurS interacts with PurQ and PurL and is thought to assist in the transfer of the ammonia molecule from PurQ to PurL.</text>
</comment>
<evidence type="ECO:0000256" key="5">
    <source>
        <dbReference type="ARBA" id="ARBA00022840"/>
    </source>
</evidence>
<sequence length="124" mass="13275">MDKQSHPEGKRVDMGRVVVEVMPKPEILDPQGKAIGTGLQRLGIEGFEVRQGKRFELTFEGEATPEVIAEIERAATTLLSNPVIEDVVAIREEAAEARAEHPSTAIGAASDAVAEANDVEASAR</sequence>
<dbReference type="RefSeq" id="WP_425547651.1">
    <property type="nucleotide sequence ID" value="NZ_BAABAZ010000004.1"/>
</dbReference>
<evidence type="ECO:0000256" key="2">
    <source>
        <dbReference type="ARBA" id="ARBA00022598"/>
    </source>
</evidence>
<gene>
    <name evidence="6" type="primary">purS</name>
    <name evidence="8" type="ORF">GCM10022261_07500</name>
</gene>
<dbReference type="PANTHER" id="PTHR34696">
    <property type="entry name" value="PHOSPHORIBOSYLFORMYLGLYCINAMIDINE SYNTHASE SUBUNIT PURS"/>
    <property type="match status" value="1"/>
</dbReference>
<keyword evidence="4 6" id="KW-0658">Purine biosynthesis</keyword>
<keyword evidence="3 6" id="KW-0547">Nucleotide-binding</keyword>
<accession>A0ABP8EH09</accession>